<protein>
    <submittedName>
        <fullName evidence="1">Hypothetical membrane associated protein</fullName>
    </submittedName>
</protein>
<dbReference type="KEGG" id="cta:CTA_0352"/>
<accession>A0A0H2X103</accession>
<evidence type="ECO:0000313" key="2">
    <source>
        <dbReference type="Proteomes" id="UP000002532"/>
    </source>
</evidence>
<sequence length="68" mass="7929">MLVTRCCVIRTRSWCNSKDSALRVRAVLKDRDRNQEKFIIITKSKQAFWSTEGFLDMGSSVFFLFCST</sequence>
<dbReference type="AlphaFoldDB" id="A0A0H2X103"/>
<evidence type="ECO:0000313" key="1">
    <source>
        <dbReference type="EMBL" id="AAX50588.1"/>
    </source>
</evidence>
<dbReference type="HOGENOM" id="CLU_2786345_0_0_0"/>
<dbReference type="Proteomes" id="UP000002532">
    <property type="component" value="Chromosome"/>
</dbReference>
<keyword evidence="2" id="KW-1185">Reference proteome</keyword>
<proteinExistence type="predicted"/>
<name>A0A0H2X103_CHLTA</name>
<dbReference type="EMBL" id="CP000051">
    <property type="protein sequence ID" value="AAX50588.1"/>
    <property type="molecule type" value="Genomic_DNA"/>
</dbReference>
<organism evidence="1 2">
    <name type="scientific">Chlamydia trachomatis serovar A (strain ATCC VR-571B / DSM 19440 / HAR-13)</name>
    <dbReference type="NCBI Taxonomy" id="315277"/>
    <lineage>
        <taxon>Bacteria</taxon>
        <taxon>Pseudomonadati</taxon>
        <taxon>Chlamydiota</taxon>
        <taxon>Chlamydiia</taxon>
        <taxon>Chlamydiales</taxon>
        <taxon>Chlamydiaceae</taxon>
        <taxon>Chlamydia/Chlamydophila group</taxon>
        <taxon>Chlamydia</taxon>
    </lineage>
</organism>
<gene>
    <name evidence="1" type="ordered locus">CTA_0352</name>
</gene>
<reference evidence="1 2" key="1">
    <citation type="journal article" date="2005" name="Infect. Immun.">
        <title>Comparative genomic analysis of Chlamydia trachomatis oculotropic and genitotropic strains.</title>
        <authorList>
            <person name="Carlson J.H."/>
            <person name="Porcella S.F."/>
            <person name="McClarty G."/>
            <person name="Caldwell H.D."/>
        </authorList>
    </citation>
    <scope>NUCLEOTIDE SEQUENCE [LARGE SCALE GENOMIC DNA]</scope>
    <source>
        <strain evidence="2">ATCC VR-571B / DSM 19440 / HAR-13</strain>
    </source>
</reference>